<dbReference type="Gene3D" id="3.30.70.1450">
    <property type="entry name" value="Regulator of K+ conductance, C-terminal domain"/>
    <property type="match status" value="1"/>
</dbReference>
<dbReference type="GO" id="GO:0006813">
    <property type="term" value="P:potassium ion transport"/>
    <property type="evidence" value="ECO:0007669"/>
    <property type="project" value="InterPro"/>
</dbReference>
<dbReference type="PANTHER" id="PTHR43833:SF7">
    <property type="entry name" value="KTR SYSTEM POTASSIUM UPTAKE PROTEIN C"/>
    <property type="match status" value="1"/>
</dbReference>
<dbReference type="InterPro" id="IPR036721">
    <property type="entry name" value="RCK_C_sf"/>
</dbReference>
<dbReference type="RefSeq" id="WP_073477180.1">
    <property type="nucleotide sequence ID" value="NZ_FQZU01000020.1"/>
</dbReference>
<dbReference type="InterPro" id="IPR003148">
    <property type="entry name" value="RCK_N"/>
</dbReference>
<dbReference type="PANTHER" id="PTHR43833">
    <property type="entry name" value="POTASSIUM CHANNEL PROTEIN 2-RELATED-RELATED"/>
    <property type="match status" value="1"/>
</dbReference>
<dbReference type="Pfam" id="PF02080">
    <property type="entry name" value="TrkA_C"/>
    <property type="match status" value="1"/>
</dbReference>
<name>A0A1M6QQI8_9BACT</name>
<dbReference type="PROSITE" id="PS51202">
    <property type="entry name" value="RCK_C"/>
    <property type="match status" value="1"/>
</dbReference>
<dbReference type="STRING" id="1121393.SAMN02745216_03105"/>
<dbReference type="OrthoDB" id="9776294at2"/>
<gene>
    <name evidence="3" type="ORF">SAMN02745216_03105</name>
</gene>
<evidence type="ECO:0000259" key="2">
    <source>
        <dbReference type="PROSITE" id="PS51202"/>
    </source>
</evidence>
<organism evidence="3 4">
    <name type="scientific">Desulfatibacillum alkenivorans DSM 16219</name>
    <dbReference type="NCBI Taxonomy" id="1121393"/>
    <lineage>
        <taxon>Bacteria</taxon>
        <taxon>Pseudomonadati</taxon>
        <taxon>Thermodesulfobacteriota</taxon>
        <taxon>Desulfobacteria</taxon>
        <taxon>Desulfobacterales</taxon>
        <taxon>Desulfatibacillaceae</taxon>
        <taxon>Desulfatibacillum</taxon>
    </lineage>
</organism>
<evidence type="ECO:0000313" key="3">
    <source>
        <dbReference type="EMBL" id="SHK22360.1"/>
    </source>
</evidence>
<dbReference type="InterPro" id="IPR006037">
    <property type="entry name" value="RCK_C"/>
</dbReference>
<dbReference type="SUPFAM" id="SSF116726">
    <property type="entry name" value="TrkA C-terminal domain-like"/>
    <property type="match status" value="1"/>
</dbReference>
<reference evidence="4" key="1">
    <citation type="submission" date="2016-11" db="EMBL/GenBank/DDBJ databases">
        <authorList>
            <person name="Varghese N."/>
            <person name="Submissions S."/>
        </authorList>
    </citation>
    <scope>NUCLEOTIDE SEQUENCE [LARGE SCALE GENOMIC DNA]</scope>
    <source>
        <strain evidence="4">DSM 16219</strain>
    </source>
</reference>
<dbReference type="InterPro" id="IPR036291">
    <property type="entry name" value="NAD(P)-bd_dom_sf"/>
</dbReference>
<dbReference type="Proteomes" id="UP000183994">
    <property type="component" value="Unassembled WGS sequence"/>
</dbReference>
<evidence type="ECO:0000259" key="1">
    <source>
        <dbReference type="PROSITE" id="PS51201"/>
    </source>
</evidence>
<dbReference type="InterPro" id="IPR050721">
    <property type="entry name" value="Trk_Ktr_HKT_K-transport"/>
</dbReference>
<dbReference type="EMBL" id="FQZU01000020">
    <property type="protein sequence ID" value="SHK22360.1"/>
    <property type="molecule type" value="Genomic_DNA"/>
</dbReference>
<dbReference type="SUPFAM" id="SSF51735">
    <property type="entry name" value="NAD(P)-binding Rossmann-fold domains"/>
    <property type="match status" value="1"/>
</dbReference>
<evidence type="ECO:0000313" key="4">
    <source>
        <dbReference type="Proteomes" id="UP000183994"/>
    </source>
</evidence>
<feature type="domain" description="RCK N-terminal" evidence="1">
    <location>
        <begin position="1"/>
        <end position="117"/>
    </location>
</feature>
<dbReference type="AlphaFoldDB" id="A0A1M6QQI8"/>
<sequence length="218" mass="24141">MAQIAVIGMNSFGFHVAKSLTINGNEVLVMDQQEAIIDRIKTYVSKAVVADATDKTVLRELNMSQMDAVVLSLGSKLDASILVAMHLLDLDVKNIVAKAVSEDHVKILERIGVHKVVFLERDMGERIAASLQGVHIMDYLPIGKDLSIIEMSPLKEMHYKNLIELDFRNRYNCQVLAVRDTQTGLTLTPPEPTTSIEPHHVLTIMGAKDLIAKLSKKS</sequence>
<dbReference type="Pfam" id="PF02254">
    <property type="entry name" value="TrkA_N"/>
    <property type="match status" value="1"/>
</dbReference>
<protein>
    <submittedName>
        <fullName evidence="3">Trk system potassium uptake protein TrkA</fullName>
    </submittedName>
</protein>
<dbReference type="Gene3D" id="3.40.50.720">
    <property type="entry name" value="NAD(P)-binding Rossmann-like Domain"/>
    <property type="match status" value="1"/>
</dbReference>
<dbReference type="GO" id="GO:0008324">
    <property type="term" value="F:monoatomic cation transmembrane transporter activity"/>
    <property type="evidence" value="ECO:0007669"/>
    <property type="project" value="InterPro"/>
</dbReference>
<feature type="domain" description="RCK C-terminal" evidence="2">
    <location>
        <begin position="134"/>
        <end position="218"/>
    </location>
</feature>
<accession>A0A1M6QQI8</accession>
<dbReference type="PROSITE" id="PS51201">
    <property type="entry name" value="RCK_N"/>
    <property type="match status" value="1"/>
</dbReference>
<proteinExistence type="predicted"/>
<keyword evidence="4" id="KW-1185">Reference proteome</keyword>